<dbReference type="InterPro" id="IPR036291">
    <property type="entry name" value="NAD(P)-bd_dom_sf"/>
</dbReference>
<reference evidence="2 3" key="1">
    <citation type="submission" date="2024-04" db="EMBL/GenBank/DDBJ databases">
        <title>Draft genome sequence of Pseudoxanthomonas putridarboris WD12.</title>
        <authorList>
            <person name="Oh J."/>
        </authorList>
    </citation>
    <scope>NUCLEOTIDE SEQUENCE [LARGE SCALE GENOMIC DNA]</scope>
    <source>
        <strain evidence="2 3">WD12</strain>
    </source>
</reference>
<protein>
    <submittedName>
        <fullName evidence="2">Saccharopine dehydrogenase NADP-binding domain-containing protein</fullName>
    </submittedName>
</protein>
<dbReference type="Proteomes" id="UP001459204">
    <property type="component" value="Unassembled WGS sequence"/>
</dbReference>
<dbReference type="RefSeq" id="WP_341726527.1">
    <property type="nucleotide sequence ID" value="NZ_JBBWWT010000006.1"/>
</dbReference>
<evidence type="ECO:0000259" key="1">
    <source>
        <dbReference type="Pfam" id="PF03435"/>
    </source>
</evidence>
<dbReference type="EMBL" id="JBBWWT010000006">
    <property type="protein sequence ID" value="MEL1265351.1"/>
    <property type="molecule type" value="Genomic_DNA"/>
</dbReference>
<dbReference type="PANTHER" id="PTHR43781:SF1">
    <property type="entry name" value="SACCHAROPINE DEHYDROGENASE"/>
    <property type="match status" value="1"/>
</dbReference>
<accession>A0ABU9J4U7</accession>
<organism evidence="2 3">
    <name type="scientific">Pseudoxanthomonas putridarboris</name>
    <dbReference type="NCBI Taxonomy" id="752605"/>
    <lineage>
        <taxon>Bacteria</taxon>
        <taxon>Pseudomonadati</taxon>
        <taxon>Pseudomonadota</taxon>
        <taxon>Gammaproteobacteria</taxon>
        <taxon>Lysobacterales</taxon>
        <taxon>Lysobacteraceae</taxon>
        <taxon>Pseudoxanthomonas</taxon>
    </lineage>
</organism>
<name>A0ABU9J4U7_9GAMM</name>
<dbReference type="PANTHER" id="PTHR43781">
    <property type="entry name" value="SACCHAROPINE DEHYDROGENASE"/>
    <property type="match status" value="1"/>
</dbReference>
<gene>
    <name evidence="2" type="ORF">AAD027_13380</name>
</gene>
<keyword evidence="3" id="KW-1185">Reference proteome</keyword>
<proteinExistence type="predicted"/>
<sequence length="328" mass="35130">MERTVAVYGAYGHTGRFIVAELLRRGWTPILCGRDAARLEALAERFPGLVWREAALADAASMDRALDGAGAVINASGPFLDTAAPVIEAALRARIHYLDTSAEQRAAFAVYERFGDRAREAGIVAMPSVAFYGALADLLATAALGDWPDADAIDIAVGLDSWHPTRGTRATGERNHGPRWMIEGGALRVLPDPPPLGTQDAVLLTLSEIVAVSRHLRCPEVRSYMNLAPLNDIRDPDTPPPVASDERGRSAQVFVLDVQATRNGNTRRATAQGRDIYAVTAPLIVETLERVWAGQVPGPGAYSAGQVFDPFDFLGALSPDPLSVVVES</sequence>
<comment type="caution">
    <text evidence="2">The sequence shown here is derived from an EMBL/GenBank/DDBJ whole genome shotgun (WGS) entry which is preliminary data.</text>
</comment>
<dbReference type="Pfam" id="PF03435">
    <property type="entry name" value="Sacchrp_dh_NADP"/>
    <property type="match status" value="1"/>
</dbReference>
<evidence type="ECO:0000313" key="2">
    <source>
        <dbReference type="EMBL" id="MEL1265351.1"/>
    </source>
</evidence>
<evidence type="ECO:0000313" key="3">
    <source>
        <dbReference type="Proteomes" id="UP001459204"/>
    </source>
</evidence>
<dbReference type="SUPFAM" id="SSF51735">
    <property type="entry name" value="NAD(P)-binding Rossmann-fold domains"/>
    <property type="match status" value="1"/>
</dbReference>
<dbReference type="InterPro" id="IPR005097">
    <property type="entry name" value="Sacchrp_dh_NADP-bd"/>
</dbReference>
<feature type="domain" description="Saccharopine dehydrogenase NADP binding" evidence="1">
    <location>
        <begin position="5"/>
        <end position="126"/>
    </location>
</feature>
<dbReference type="Gene3D" id="3.40.50.720">
    <property type="entry name" value="NAD(P)-binding Rossmann-like Domain"/>
    <property type="match status" value="1"/>
</dbReference>